<dbReference type="Proteomes" id="UP000499080">
    <property type="component" value="Unassembled WGS sequence"/>
</dbReference>
<accession>A0A4Y2RW23</accession>
<sequence length="106" mass="12738">MRIEYLHPLAIHRHLMEEFDLFTSVVSIRLSQLKIDSDNTLFIRLLNASDVSSEIQRESVKCRRKHYERRNGNKWVKDLRSRMCMMRKEAGDFLSILQTWQKVDEV</sequence>
<reference evidence="1 2" key="1">
    <citation type="journal article" date="2019" name="Sci. Rep.">
        <title>Orb-weaving spider Araneus ventricosus genome elucidates the spidroin gene catalogue.</title>
        <authorList>
            <person name="Kono N."/>
            <person name="Nakamura H."/>
            <person name="Ohtoshi R."/>
            <person name="Moran D.A.P."/>
            <person name="Shinohara A."/>
            <person name="Yoshida Y."/>
            <person name="Fujiwara M."/>
            <person name="Mori M."/>
            <person name="Tomita M."/>
            <person name="Arakawa K."/>
        </authorList>
    </citation>
    <scope>NUCLEOTIDE SEQUENCE [LARGE SCALE GENOMIC DNA]</scope>
</reference>
<organism evidence="1 2">
    <name type="scientific">Araneus ventricosus</name>
    <name type="common">Orbweaver spider</name>
    <name type="synonym">Epeira ventricosa</name>
    <dbReference type="NCBI Taxonomy" id="182803"/>
    <lineage>
        <taxon>Eukaryota</taxon>
        <taxon>Metazoa</taxon>
        <taxon>Ecdysozoa</taxon>
        <taxon>Arthropoda</taxon>
        <taxon>Chelicerata</taxon>
        <taxon>Arachnida</taxon>
        <taxon>Araneae</taxon>
        <taxon>Araneomorphae</taxon>
        <taxon>Entelegynae</taxon>
        <taxon>Araneoidea</taxon>
        <taxon>Araneidae</taxon>
        <taxon>Araneus</taxon>
    </lineage>
</organism>
<protein>
    <submittedName>
        <fullName evidence="1">Uncharacterized protein</fullName>
    </submittedName>
</protein>
<comment type="caution">
    <text evidence="1">The sequence shown here is derived from an EMBL/GenBank/DDBJ whole genome shotgun (WGS) entry which is preliminary data.</text>
</comment>
<keyword evidence="2" id="KW-1185">Reference proteome</keyword>
<evidence type="ECO:0000313" key="1">
    <source>
        <dbReference type="EMBL" id="GBN80084.1"/>
    </source>
</evidence>
<name>A0A4Y2RW23_ARAVE</name>
<gene>
    <name evidence="1" type="ORF">AVEN_54682_1</name>
</gene>
<dbReference type="AlphaFoldDB" id="A0A4Y2RW23"/>
<proteinExistence type="predicted"/>
<evidence type="ECO:0000313" key="2">
    <source>
        <dbReference type="Proteomes" id="UP000499080"/>
    </source>
</evidence>
<dbReference type="EMBL" id="BGPR01018768">
    <property type="protein sequence ID" value="GBN80084.1"/>
    <property type="molecule type" value="Genomic_DNA"/>
</dbReference>